<dbReference type="Pfam" id="PF00805">
    <property type="entry name" value="Pentapeptide"/>
    <property type="match status" value="1"/>
</dbReference>
<evidence type="ECO:0000313" key="1">
    <source>
        <dbReference type="EMBL" id="RUT06740.1"/>
    </source>
</evidence>
<evidence type="ECO:0008006" key="3">
    <source>
        <dbReference type="Google" id="ProtNLM"/>
    </source>
</evidence>
<sequence>MSIRYANLKKSKLINVNLSFANLEAANLETTDLTVLNFYDDVNIKGVRINGAYCKYSKPLKV</sequence>
<keyword evidence="2" id="KW-1185">Reference proteome</keyword>
<dbReference type="Gene3D" id="2.160.20.80">
    <property type="entry name" value="E3 ubiquitin-protein ligase SopA"/>
    <property type="match status" value="1"/>
</dbReference>
<dbReference type="AlphaFoldDB" id="A0A3S1CQW8"/>
<evidence type="ECO:0000313" key="2">
    <source>
        <dbReference type="Proteomes" id="UP000271624"/>
    </source>
</evidence>
<comment type="caution">
    <text evidence="1">The sequence shown here is derived from an EMBL/GenBank/DDBJ whole genome shotgun (WGS) entry which is preliminary data.</text>
</comment>
<protein>
    <recommendedName>
        <fullName evidence="3">Pentapeptide repeat protein</fullName>
    </recommendedName>
</protein>
<dbReference type="RefSeq" id="WP_127081506.1">
    <property type="nucleotide sequence ID" value="NZ_RSCL01000006.1"/>
</dbReference>
<accession>A0A3S1CQW8</accession>
<reference evidence="1" key="1">
    <citation type="submission" date="2018-12" db="EMBL/GenBank/DDBJ databases">
        <authorList>
            <person name="Will S."/>
            <person name="Neumann-Schaal M."/>
            <person name="Henke P."/>
        </authorList>
    </citation>
    <scope>NUCLEOTIDE SEQUENCE</scope>
    <source>
        <strain evidence="1">PCC 7102</strain>
    </source>
</reference>
<dbReference type="Proteomes" id="UP000271624">
    <property type="component" value="Unassembled WGS sequence"/>
</dbReference>
<proteinExistence type="predicted"/>
<dbReference type="InterPro" id="IPR001646">
    <property type="entry name" value="5peptide_repeat"/>
</dbReference>
<organism evidence="1 2">
    <name type="scientific">Dulcicalothrix desertica PCC 7102</name>
    <dbReference type="NCBI Taxonomy" id="232991"/>
    <lineage>
        <taxon>Bacteria</taxon>
        <taxon>Bacillati</taxon>
        <taxon>Cyanobacteriota</taxon>
        <taxon>Cyanophyceae</taxon>
        <taxon>Nostocales</taxon>
        <taxon>Calotrichaceae</taxon>
        <taxon>Dulcicalothrix</taxon>
    </lineage>
</organism>
<reference evidence="1" key="2">
    <citation type="journal article" date="2019" name="Genome Biol. Evol.">
        <title>Day and night: Metabolic profiles and evolutionary relationships of six axenic non-marine cyanobacteria.</title>
        <authorList>
            <person name="Will S.E."/>
            <person name="Henke P."/>
            <person name="Boedeker C."/>
            <person name="Huang S."/>
            <person name="Brinkmann H."/>
            <person name="Rohde M."/>
            <person name="Jarek M."/>
            <person name="Friedl T."/>
            <person name="Seufert S."/>
            <person name="Schumacher M."/>
            <person name="Overmann J."/>
            <person name="Neumann-Schaal M."/>
            <person name="Petersen J."/>
        </authorList>
    </citation>
    <scope>NUCLEOTIDE SEQUENCE [LARGE SCALE GENOMIC DNA]</scope>
    <source>
        <strain evidence="1">PCC 7102</strain>
    </source>
</reference>
<dbReference type="SUPFAM" id="SSF141571">
    <property type="entry name" value="Pentapeptide repeat-like"/>
    <property type="match status" value="1"/>
</dbReference>
<dbReference type="EMBL" id="RSCL01000006">
    <property type="protein sequence ID" value="RUT06740.1"/>
    <property type="molecule type" value="Genomic_DNA"/>
</dbReference>
<name>A0A3S1CQW8_9CYAN</name>
<gene>
    <name evidence="1" type="ORF">DSM106972_029970</name>
</gene>